<dbReference type="CDD" id="cd04301">
    <property type="entry name" value="NAT_SF"/>
    <property type="match status" value="1"/>
</dbReference>
<dbReference type="Gene3D" id="3.40.630.30">
    <property type="match status" value="1"/>
</dbReference>
<dbReference type="Proteomes" id="UP001197974">
    <property type="component" value="Chromosome"/>
</dbReference>
<evidence type="ECO:0000259" key="1">
    <source>
        <dbReference type="PROSITE" id="PS51186"/>
    </source>
</evidence>
<reference evidence="2 3" key="1">
    <citation type="submission" date="2023-06" db="EMBL/GenBank/DDBJ databases">
        <title>Five Gram-positive bacteria isolated from mangrove sediments in Shenzhen, Guangdong, China.</title>
        <authorList>
            <person name="Yu S."/>
            <person name="Zheng W."/>
            <person name="Huang Y."/>
        </authorList>
    </citation>
    <scope>NUCLEOTIDE SEQUENCE [LARGE SCALE GENOMIC DNA]</scope>
    <source>
        <strain evidence="2 3">SaN35-3</strain>
    </source>
</reference>
<dbReference type="RefSeq" id="WP_226538795.1">
    <property type="nucleotide sequence ID" value="NZ_CP129013.1"/>
</dbReference>
<dbReference type="GO" id="GO:0016746">
    <property type="term" value="F:acyltransferase activity"/>
    <property type="evidence" value="ECO:0007669"/>
    <property type="project" value="UniProtKB-KW"/>
</dbReference>
<sequence>MEVHQVTSKEQLDQAIEIRMKVFVNEQQVPEELEKDEHDQHANHVLLYNQSHEPIGTGRCRIMNQYGKIERVCVLKEYRKGGNGKRIITKLEEILKEKGIQKFKLHAQTQAKAFYEKLGYKITSDIFYDANIPHIEMTKEV</sequence>
<dbReference type="PANTHER" id="PTHR13355">
    <property type="entry name" value="GLUCOSAMINE 6-PHOSPHATE N-ACETYLTRANSFERASE"/>
    <property type="match status" value="1"/>
</dbReference>
<keyword evidence="2" id="KW-0808">Transferase</keyword>
<evidence type="ECO:0000313" key="3">
    <source>
        <dbReference type="Proteomes" id="UP001197974"/>
    </source>
</evidence>
<evidence type="ECO:0000313" key="2">
    <source>
        <dbReference type="EMBL" id="WLR42978.1"/>
    </source>
</evidence>
<dbReference type="InterPro" id="IPR016181">
    <property type="entry name" value="Acyl_CoA_acyltransferase"/>
</dbReference>
<proteinExistence type="predicted"/>
<dbReference type="InterPro" id="IPR000182">
    <property type="entry name" value="GNAT_dom"/>
</dbReference>
<accession>A0ABY9JXC6</accession>
<keyword evidence="2" id="KW-0012">Acyltransferase</keyword>
<dbReference type="InterPro" id="IPR039143">
    <property type="entry name" value="GNPNAT1-like"/>
</dbReference>
<gene>
    <name evidence="2" type="ORF">LC087_01795</name>
</gene>
<protein>
    <submittedName>
        <fullName evidence="2">GNAT family N-acetyltransferase</fullName>
        <ecNumber evidence="2">2.3.1.-</ecNumber>
    </submittedName>
</protein>
<dbReference type="EC" id="2.3.1.-" evidence="2"/>
<feature type="domain" description="N-acetyltransferase" evidence="1">
    <location>
        <begin position="1"/>
        <end position="141"/>
    </location>
</feature>
<keyword evidence="3" id="KW-1185">Reference proteome</keyword>
<organism evidence="2 3">
    <name type="scientific">Bacillus carboniphilus</name>
    <dbReference type="NCBI Taxonomy" id="86663"/>
    <lineage>
        <taxon>Bacteria</taxon>
        <taxon>Bacillati</taxon>
        <taxon>Bacillota</taxon>
        <taxon>Bacilli</taxon>
        <taxon>Bacillales</taxon>
        <taxon>Bacillaceae</taxon>
        <taxon>Bacillus</taxon>
    </lineage>
</organism>
<dbReference type="EMBL" id="CP129013">
    <property type="protein sequence ID" value="WLR42978.1"/>
    <property type="molecule type" value="Genomic_DNA"/>
</dbReference>
<dbReference type="Pfam" id="PF13673">
    <property type="entry name" value="Acetyltransf_10"/>
    <property type="match status" value="1"/>
</dbReference>
<name>A0ABY9JXC6_9BACI</name>
<dbReference type="PANTHER" id="PTHR13355:SF11">
    <property type="entry name" value="GLUCOSAMINE 6-PHOSPHATE N-ACETYLTRANSFERASE"/>
    <property type="match status" value="1"/>
</dbReference>
<dbReference type="SUPFAM" id="SSF55729">
    <property type="entry name" value="Acyl-CoA N-acyltransferases (Nat)"/>
    <property type="match status" value="1"/>
</dbReference>
<dbReference type="PROSITE" id="PS51186">
    <property type="entry name" value="GNAT"/>
    <property type="match status" value="1"/>
</dbReference>